<sequence>MATIHTQTGALASDDMKWIQHVTLHAWAESAYAPYGSSLLTSYPYS</sequence>
<evidence type="ECO:0000313" key="1">
    <source>
        <dbReference type="EMBL" id="OJA10434.1"/>
    </source>
</evidence>
<organism evidence="1 2">
    <name type="scientific">Rhizopogon vesiculosus</name>
    <dbReference type="NCBI Taxonomy" id="180088"/>
    <lineage>
        <taxon>Eukaryota</taxon>
        <taxon>Fungi</taxon>
        <taxon>Dikarya</taxon>
        <taxon>Basidiomycota</taxon>
        <taxon>Agaricomycotina</taxon>
        <taxon>Agaricomycetes</taxon>
        <taxon>Agaricomycetidae</taxon>
        <taxon>Boletales</taxon>
        <taxon>Suillineae</taxon>
        <taxon>Rhizopogonaceae</taxon>
        <taxon>Rhizopogon</taxon>
    </lineage>
</organism>
<comment type="caution">
    <text evidence="1">The sequence shown here is derived from an EMBL/GenBank/DDBJ whole genome shotgun (WGS) entry which is preliminary data.</text>
</comment>
<name>A0A1J8QM02_9AGAM</name>
<protein>
    <submittedName>
        <fullName evidence="1">Uncharacterized protein</fullName>
    </submittedName>
</protein>
<accession>A0A1J8QM02</accession>
<reference evidence="1 2" key="1">
    <citation type="submission" date="2016-03" db="EMBL/GenBank/DDBJ databases">
        <title>Comparative genomics of the ectomycorrhizal sister species Rhizopogon vinicolor and Rhizopogon vesiculosus (Basidiomycota: Boletales) reveals a divergence of the mating type B locus.</title>
        <authorList>
            <person name="Mujic A.B."/>
            <person name="Kuo A."/>
            <person name="Tritt A."/>
            <person name="Lipzen A."/>
            <person name="Chen C."/>
            <person name="Johnson J."/>
            <person name="Sharma A."/>
            <person name="Barry K."/>
            <person name="Grigoriev I.V."/>
            <person name="Spatafora J.W."/>
        </authorList>
    </citation>
    <scope>NUCLEOTIDE SEQUENCE [LARGE SCALE GENOMIC DNA]</scope>
    <source>
        <strain evidence="1 2">AM-OR11-056</strain>
    </source>
</reference>
<gene>
    <name evidence="1" type="ORF">AZE42_13076</name>
</gene>
<keyword evidence="2" id="KW-1185">Reference proteome</keyword>
<dbReference type="EMBL" id="LVVM01005478">
    <property type="protein sequence ID" value="OJA10434.1"/>
    <property type="molecule type" value="Genomic_DNA"/>
</dbReference>
<proteinExistence type="predicted"/>
<dbReference type="Proteomes" id="UP000183567">
    <property type="component" value="Unassembled WGS sequence"/>
</dbReference>
<dbReference type="AlphaFoldDB" id="A0A1J8QM02"/>
<evidence type="ECO:0000313" key="2">
    <source>
        <dbReference type="Proteomes" id="UP000183567"/>
    </source>
</evidence>